<dbReference type="EMBL" id="NMUH01005011">
    <property type="protein sequence ID" value="MQM11546.1"/>
    <property type="molecule type" value="Genomic_DNA"/>
</dbReference>
<accession>A0A843WUM5</accession>
<evidence type="ECO:0000313" key="2">
    <source>
        <dbReference type="Proteomes" id="UP000652761"/>
    </source>
</evidence>
<organism evidence="1 2">
    <name type="scientific">Colocasia esculenta</name>
    <name type="common">Wild taro</name>
    <name type="synonym">Arum esculentum</name>
    <dbReference type="NCBI Taxonomy" id="4460"/>
    <lineage>
        <taxon>Eukaryota</taxon>
        <taxon>Viridiplantae</taxon>
        <taxon>Streptophyta</taxon>
        <taxon>Embryophyta</taxon>
        <taxon>Tracheophyta</taxon>
        <taxon>Spermatophyta</taxon>
        <taxon>Magnoliopsida</taxon>
        <taxon>Liliopsida</taxon>
        <taxon>Araceae</taxon>
        <taxon>Aroideae</taxon>
        <taxon>Colocasieae</taxon>
        <taxon>Colocasia</taxon>
    </lineage>
</organism>
<comment type="caution">
    <text evidence="1">The sequence shown here is derived from an EMBL/GenBank/DDBJ whole genome shotgun (WGS) entry which is preliminary data.</text>
</comment>
<dbReference type="Proteomes" id="UP000652761">
    <property type="component" value="Unassembled WGS sequence"/>
</dbReference>
<dbReference type="AlphaFoldDB" id="A0A843WUM5"/>
<protein>
    <submittedName>
        <fullName evidence="1">Uncharacterized protein</fullName>
    </submittedName>
</protein>
<proteinExistence type="predicted"/>
<keyword evidence="2" id="KW-1185">Reference proteome</keyword>
<evidence type="ECO:0000313" key="1">
    <source>
        <dbReference type="EMBL" id="MQM11546.1"/>
    </source>
</evidence>
<reference evidence="1" key="1">
    <citation type="submission" date="2017-07" db="EMBL/GenBank/DDBJ databases">
        <title>Taro Niue Genome Assembly and Annotation.</title>
        <authorList>
            <person name="Atibalentja N."/>
            <person name="Keating K."/>
            <person name="Fields C.J."/>
        </authorList>
    </citation>
    <scope>NUCLEOTIDE SEQUENCE</scope>
    <source>
        <strain evidence="1">Niue_2</strain>
        <tissue evidence="1">Leaf</tissue>
    </source>
</reference>
<name>A0A843WUM5_COLES</name>
<gene>
    <name evidence="1" type="ORF">Taro_044451</name>
</gene>
<sequence length="444" mass="47719">MVVSQCPSPSRWYRDGLWGCDITCVASGVFVAHVCVSACAPGQALPLGPSGRECGRLSPLPGTPILGSLLRECSGLRVCSSWQTTEQTLELKGKRGLDSGAESFVELSCLGMDAEVVESVLFLVQLRQSFVSLPLSAFVLEPRSGARHGAATWPDCGVMCVVCSWLFCLALLGRLEARAVWPLLLVVSAQCPLDFIVPFLGASLWWHRRVWLPDLVVCPGSRVILFVGPRPCGDPWVATQPSRPLAGVREVGSLQCTATLQVSCARCNVGCSCCCVTCVASVVAQRVRAVVAQLAVDSLAMVFTVWRTVAGKSRCSLCHVASLVERCDTCLWLLSAWCWLAVSSSEVLPEFFSVGSGGKPFVVVLNGALVVLVEVLPGPSCVASADLLAAVFSLKCVVWLGCVLVRFSQDGSWSFWWRWDFVCPRGSDGLLCFPLPDVLSQMVV</sequence>